<reference evidence="1" key="1">
    <citation type="submission" date="2020-04" db="EMBL/GenBank/DDBJ databases">
        <authorList>
            <person name="Chiriac C."/>
            <person name="Salcher M."/>
            <person name="Ghai R."/>
            <person name="Kavagutti S V."/>
        </authorList>
    </citation>
    <scope>NUCLEOTIDE SEQUENCE</scope>
</reference>
<organism evidence="1">
    <name type="scientific">uncultured Caudovirales phage</name>
    <dbReference type="NCBI Taxonomy" id="2100421"/>
    <lineage>
        <taxon>Viruses</taxon>
        <taxon>Duplodnaviria</taxon>
        <taxon>Heunggongvirae</taxon>
        <taxon>Uroviricota</taxon>
        <taxon>Caudoviricetes</taxon>
        <taxon>Peduoviridae</taxon>
        <taxon>Maltschvirus</taxon>
        <taxon>Maltschvirus maltsch</taxon>
    </lineage>
</organism>
<dbReference type="EMBL" id="LR796268">
    <property type="protein sequence ID" value="CAB4132840.1"/>
    <property type="molecule type" value="Genomic_DNA"/>
</dbReference>
<evidence type="ECO:0000313" key="1">
    <source>
        <dbReference type="EMBL" id="CAB4132840.1"/>
    </source>
</evidence>
<accession>A0A6J5LIM5</accession>
<protein>
    <submittedName>
        <fullName evidence="1">Uncharacterized protein</fullName>
    </submittedName>
</protein>
<proteinExistence type="predicted"/>
<name>A0A6J5LIM5_9CAUD</name>
<sequence>MPSYGSLEKMFQKELNDPNETLGQQYSYLKDLGMVPKMSFDYLSPGVEGQYNNWENNLKVSYEAGSPINAFSHELQHAVDAGHARNFSKIKSKGIDTQEERQFIDALKKLDEPTKIPLGDLNQYRSARNERQAYGVANSNYRGGEYRGTPHLDTTEATQQAILLDLARRARKGVPPVKIEPKVDYVDKAIQAPIDLIRSMFSK</sequence>
<gene>
    <name evidence="1" type="ORF">UFOVP249_48</name>
</gene>